<organism evidence="1">
    <name type="scientific">viral metagenome</name>
    <dbReference type="NCBI Taxonomy" id="1070528"/>
    <lineage>
        <taxon>unclassified sequences</taxon>
        <taxon>metagenomes</taxon>
        <taxon>organismal metagenomes</taxon>
    </lineage>
</organism>
<accession>A0A6M3LNE8</accession>
<reference evidence="1" key="1">
    <citation type="submission" date="2020-03" db="EMBL/GenBank/DDBJ databases">
        <title>The deep terrestrial virosphere.</title>
        <authorList>
            <person name="Holmfeldt K."/>
            <person name="Nilsson E."/>
            <person name="Simone D."/>
            <person name="Lopez-Fernandez M."/>
            <person name="Wu X."/>
            <person name="de Brujin I."/>
            <person name="Lundin D."/>
            <person name="Andersson A."/>
            <person name="Bertilsson S."/>
            <person name="Dopson M."/>
        </authorList>
    </citation>
    <scope>NUCLEOTIDE SEQUENCE</scope>
    <source>
        <strain evidence="1">MM415B07370</strain>
    </source>
</reference>
<dbReference type="EMBL" id="MT143433">
    <property type="protein sequence ID" value="QJA96786.1"/>
    <property type="molecule type" value="Genomic_DNA"/>
</dbReference>
<name>A0A6M3LNE8_9ZZZZ</name>
<gene>
    <name evidence="1" type="ORF">MM415B07370_0005</name>
</gene>
<proteinExistence type="predicted"/>
<sequence>MTARCKRCGRRVAHCDIMDGVCLFCHAQSRRQAITVMGADHVQIIGKDGCMYEHRMGDYTSDDLMKLAHLCTAIVQDREWRKDEMPHA</sequence>
<evidence type="ECO:0000313" key="1">
    <source>
        <dbReference type="EMBL" id="QJA96786.1"/>
    </source>
</evidence>
<dbReference type="AlphaFoldDB" id="A0A6M3LNE8"/>
<protein>
    <submittedName>
        <fullName evidence="1">Uncharacterized protein</fullName>
    </submittedName>
</protein>